<evidence type="ECO:0000259" key="3">
    <source>
        <dbReference type="Pfam" id="PF25137"/>
    </source>
</evidence>
<dbReference type="EMBL" id="BAABKX010000026">
    <property type="protein sequence ID" value="GAA5063678.1"/>
    <property type="molecule type" value="Genomic_DNA"/>
</dbReference>
<dbReference type="GO" id="GO:0046872">
    <property type="term" value="F:metal ion binding"/>
    <property type="evidence" value="ECO:0007669"/>
    <property type="project" value="InterPro"/>
</dbReference>
<accession>A0AAV3UQM8</accession>
<dbReference type="CDD" id="cd14866">
    <property type="entry name" value="Fe-ADH-like"/>
    <property type="match status" value="1"/>
</dbReference>
<keyword evidence="5" id="KW-1185">Reference proteome</keyword>
<dbReference type="InterPro" id="IPR039697">
    <property type="entry name" value="Alcohol_dehydrogenase_Fe"/>
</dbReference>
<dbReference type="Gene3D" id="1.20.1090.10">
    <property type="entry name" value="Dehydroquinate synthase-like - alpha domain"/>
    <property type="match status" value="1"/>
</dbReference>
<organism evidence="4 5">
    <name type="scientific">Haladaptatus pallidirubidus</name>
    <dbReference type="NCBI Taxonomy" id="1008152"/>
    <lineage>
        <taxon>Archaea</taxon>
        <taxon>Methanobacteriati</taxon>
        <taxon>Methanobacteriota</taxon>
        <taxon>Stenosarchaea group</taxon>
        <taxon>Halobacteria</taxon>
        <taxon>Halobacteriales</taxon>
        <taxon>Haladaptataceae</taxon>
        <taxon>Haladaptatus</taxon>
    </lineage>
</organism>
<evidence type="ECO:0000259" key="2">
    <source>
        <dbReference type="Pfam" id="PF00465"/>
    </source>
</evidence>
<dbReference type="AlphaFoldDB" id="A0AAV3UQM8"/>
<evidence type="ECO:0000256" key="1">
    <source>
        <dbReference type="ARBA" id="ARBA00023002"/>
    </source>
</evidence>
<dbReference type="PANTHER" id="PTHR11496">
    <property type="entry name" value="ALCOHOL DEHYDROGENASE"/>
    <property type="match status" value="1"/>
</dbReference>
<protein>
    <submittedName>
        <fullName evidence="4">Iron-containing alcohol dehydrogenase family protein</fullName>
    </submittedName>
</protein>
<dbReference type="PANTHER" id="PTHR11496:SF83">
    <property type="entry name" value="HYDROXYACID-OXOACID TRANSHYDROGENASE, MITOCHONDRIAL"/>
    <property type="match status" value="1"/>
</dbReference>
<dbReference type="GO" id="GO:0004022">
    <property type="term" value="F:alcohol dehydrogenase (NAD+) activity"/>
    <property type="evidence" value="ECO:0007669"/>
    <property type="project" value="TreeGrafter"/>
</dbReference>
<comment type="caution">
    <text evidence="4">The sequence shown here is derived from an EMBL/GenBank/DDBJ whole genome shotgun (WGS) entry which is preliminary data.</text>
</comment>
<dbReference type="InterPro" id="IPR001670">
    <property type="entry name" value="ADH_Fe/GldA"/>
</dbReference>
<dbReference type="GeneID" id="68615846"/>
<dbReference type="Pfam" id="PF25137">
    <property type="entry name" value="ADH_Fe_C"/>
    <property type="match status" value="1"/>
</dbReference>
<reference evidence="4 5" key="1">
    <citation type="journal article" date="2019" name="Int. J. Syst. Evol. Microbiol.">
        <title>The Global Catalogue of Microorganisms (GCM) 10K type strain sequencing project: providing services to taxonomists for standard genome sequencing and annotation.</title>
        <authorList>
            <consortium name="The Broad Institute Genomics Platform"/>
            <consortium name="The Broad Institute Genome Sequencing Center for Infectious Disease"/>
            <person name="Wu L."/>
            <person name="Ma J."/>
        </authorList>
    </citation>
    <scope>NUCLEOTIDE SEQUENCE [LARGE SCALE GENOMIC DNA]</scope>
    <source>
        <strain evidence="4 5">JCM 17504</strain>
    </source>
</reference>
<dbReference type="Proteomes" id="UP001501729">
    <property type="component" value="Unassembled WGS sequence"/>
</dbReference>
<proteinExistence type="predicted"/>
<sequence length="400" mass="42390">MRDQKRFRFEYTPSVLRYGTGCVDDLAAELDIQGSNRALVVCGSTVGSTPEVINPVRDGLGEKLAGVFAETTPEKRLETAYDGLEAMEAHDADVLVSLGGGSSLDIAKVISVLAADDRKPQDIGRELGETGTISIPSDPLLPIVAIPTTLAGADLSIGGGVTAAPTSGLVDSSTSGGISDPQLMPKSVFYDPEMFATTPKRILAASAMNGFDKGLETVYARNATPITDATATRGLRLLDEGLRQLGNQTVTEEVLEPVVEGTLLVQYGISRPEESTLSIIHAFGHGLTRTYDVQQGTAHGIVAPHILEYLFENVDGRRELLAEAFAVDDHPDTAAAIVESVEQIRDALGLPAQLRDIDGSDPAEFPEVAEAIRTDPIIANVPRGLDPTTEEIEGVLEAAY</sequence>
<dbReference type="Pfam" id="PF00465">
    <property type="entry name" value="Fe-ADH"/>
    <property type="match status" value="1"/>
</dbReference>
<dbReference type="Gene3D" id="3.40.50.1970">
    <property type="match status" value="1"/>
</dbReference>
<gene>
    <name evidence="4" type="ORF">GCM10025751_52450</name>
</gene>
<feature type="domain" description="Alcohol dehydrogenase iron-type/glycerol dehydrogenase GldA" evidence="2">
    <location>
        <begin position="13"/>
        <end position="192"/>
    </location>
</feature>
<dbReference type="SUPFAM" id="SSF56796">
    <property type="entry name" value="Dehydroquinate synthase-like"/>
    <property type="match status" value="1"/>
</dbReference>
<evidence type="ECO:0000313" key="4">
    <source>
        <dbReference type="EMBL" id="GAA5063678.1"/>
    </source>
</evidence>
<feature type="domain" description="Fe-containing alcohol dehydrogenase-like C-terminal" evidence="3">
    <location>
        <begin position="204"/>
        <end position="400"/>
    </location>
</feature>
<dbReference type="RefSeq" id="WP_227777149.1">
    <property type="nucleotide sequence ID" value="NZ_BAABKX010000026.1"/>
</dbReference>
<name>A0AAV3UQM8_9EURY</name>
<keyword evidence="1" id="KW-0560">Oxidoreductase</keyword>
<dbReference type="InterPro" id="IPR056798">
    <property type="entry name" value="ADH_Fe_C"/>
</dbReference>
<evidence type="ECO:0000313" key="5">
    <source>
        <dbReference type="Proteomes" id="UP001501729"/>
    </source>
</evidence>